<organism evidence="2 3">
    <name type="scientific">Frigoriglobus tundricola</name>
    <dbReference type="NCBI Taxonomy" id="2774151"/>
    <lineage>
        <taxon>Bacteria</taxon>
        <taxon>Pseudomonadati</taxon>
        <taxon>Planctomycetota</taxon>
        <taxon>Planctomycetia</taxon>
        <taxon>Gemmatales</taxon>
        <taxon>Gemmataceae</taxon>
        <taxon>Frigoriglobus</taxon>
    </lineage>
</organism>
<gene>
    <name evidence="2" type="ORF">FTUN_6860</name>
</gene>
<accession>A0A6M5YZG7</accession>
<feature type="signal peptide" evidence="1">
    <location>
        <begin position="1"/>
        <end position="26"/>
    </location>
</feature>
<dbReference type="KEGG" id="ftj:FTUN_6860"/>
<sequence length="301" mass="33455">MRTQTRTVWLLAGMFLAALLPHPLPGQDEGPKKPEAPKGLRVFYASHSLMWYVPTPLGELAAAAKIQNHKLAGLQSLGASKTLQHWNLPEEKNKAKQALKKGEVDVFVMSPIQFPDEGIDNFVKLGRENNPDMKFVVQVSWSGWDIDNQDFPKGATDKVDRNKTPEQLKKLYERNIKAAEDQADAINKNAGKRVLFLVPSAQALVALRTKIANKEMPGLTTQAELFRDAISHPAPPLEALNTYLHYAVIYGQSPVGLPAPALLKKAKKDAWDDTFNRTLQEIAWETASNYPYSGVKPVPDK</sequence>
<keyword evidence="3" id="KW-1185">Reference proteome</keyword>
<dbReference type="Gene3D" id="3.40.50.1110">
    <property type="entry name" value="SGNH hydrolase"/>
    <property type="match status" value="1"/>
</dbReference>
<dbReference type="RefSeq" id="WP_171474247.1">
    <property type="nucleotide sequence ID" value="NZ_CP053452.2"/>
</dbReference>
<evidence type="ECO:0000313" key="3">
    <source>
        <dbReference type="Proteomes" id="UP000503447"/>
    </source>
</evidence>
<reference evidence="3" key="1">
    <citation type="submission" date="2020-05" db="EMBL/GenBank/DDBJ databases">
        <title>Frigoriglobus tundricola gen. nov., sp. nov., a psychrotolerant cellulolytic planctomycete of the family Gemmataceae with two divergent copies of 16S rRNA gene.</title>
        <authorList>
            <person name="Kulichevskaya I.S."/>
            <person name="Ivanova A.A."/>
            <person name="Naumoff D.G."/>
            <person name="Beletsky A.V."/>
            <person name="Rijpstra W.I.C."/>
            <person name="Sinninghe Damste J.S."/>
            <person name="Mardanov A.V."/>
            <person name="Ravin N.V."/>
            <person name="Dedysh S.N."/>
        </authorList>
    </citation>
    <scope>NUCLEOTIDE SEQUENCE [LARGE SCALE GENOMIC DNA]</scope>
    <source>
        <strain evidence="3">PL17</strain>
    </source>
</reference>
<dbReference type="EMBL" id="CP053452">
    <property type="protein sequence ID" value="QJW99258.1"/>
    <property type="molecule type" value="Genomic_DNA"/>
</dbReference>
<dbReference type="AlphaFoldDB" id="A0A6M5YZG7"/>
<dbReference type="GO" id="GO:0016788">
    <property type="term" value="F:hydrolase activity, acting on ester bonds"/>
    <property type="evidence" value="ECO:0007669"/>
    <property type="project" value="UniProtKB-ARBA"/>
</dbReference>
<evidence type="ECO:0000256" key="1">
    <source>
        <dbReference type="SAM" id="SignalP"/>
    </source>
</evidence>
<name>A0A6M5YZG7_9BACT</name>
<protein>
    <submittedName>
        <fullName evidence="2">Uncharacterized protein</fullName>
    </submittedName>
</protein>
<dbReference type="Proteomes" id="UP000503447">
    <property type="component" value="Chromosome"/>
</dbReference>
<proteinExistence type="predicted"/>
<evidence type="ECO:0000313" key="2">
    <source>
        <dbReference type="EMBL" id="QJW99258.1"/>
    </source>
</evidence>
<feature type="chain" id="PRO_5027065901" evidence="1">
    <location>
        <begin position="27"/>
        <end position="301"/>
    </location>
</feature>
<keyword evidence="1" id="KW-0732">Signal</keyword>
<dbReference type="InterPro" id="IPR036514">
    <property type="entry name" value="SGNH_hydro_sf"/>
</dbReference>